<keyword evidence="3" id="KW-0804">Transcription</keyword>
<evidence type="ECO:0000313" key="5">
    <source>
        <dbReference type="EMBL" id="SHX61159.1"/>
    </source>
</evidence>
<sequence>MDRLDNASVSYNGLVAMGFERPLRDRSRWNTDACSIGKALDLLSTKTAFLIVRECFYGSTRFDEFAERIGVSAPAVSRALKQLEAAGVIEKVPYREPGQRERDGYVLTPMGEDLLPVLLSLLKWGDDYLQDGHKPLTLIDKKTGGEIGVQVTSRPGQAVSADGIEVRVAHR</sequence>
<reference evidence="5 6" key="1">
    <citation type="submission" date="2016-11" db="EMBL/GenBank/DDBJ databases">
        <authorList>
            <consortium name="Pathogen Informatics"/>
        </authorList>
    </citation>
    <scope>NUCLEOTIDE SEQUENCE [LARGE SCALE GENOMIC DNA]</scope>
    <source>
        <strain evidence="5 6">968</strain>
    </source>
</reference>
<dbReference type="SUPFAM" id="SSF46785">
    <property type="entry name" value="Winged helix' DNA-binding domain"/>
    <property type="match status" value="1"/>
</dbReference>
<dbReference type="SMART" id="SM00418">
    <property type="entry name" value="HTH_ARSR"/>
    <property type="match status" value="1"/>
</dbReference>
<dbReference type="InterPro" id="IPR002577">
    <property type="entry name" value="HTH_HxlR"/>
</dbReference>
<accession>A0A9Q7SFD1</accession>
<dbReference type="Gene3D" id="1.10.10.10">
    <property type="entry name" value="Winged helix-like DNA-binding domain superfamily/Winged helix DNA-binding domain"/>
    <property type="match status" value="1"/>
</dbReference>
<keyword evidence="1" id="KW-0805">Transcription regulation</keyword>
<dbReference type="GO" id="GO:0003700">
    <property type="term" value="F:DNA-binding transcription factor activity"/>
    <property type="evidence" value="ECO:0007669"/>
    <property type="project" value="InterPro"/>
</dbReference>
<gene>
    <name evidence="5" type="primary">yybR_4</name>
    <name evidence="5" type="ORF">SAMEA2275694_03275</name>
</gene>
<evidence type="ECO:0000256" key="3">
    <source>
        <dbReference type="ARBA" id="ARBA00023163"/>
    </source>
</evidence>
<dbReference type="PANTHER" id="PTHR33204">
    <property type="entry name" value="TRANSCRIPTIONAL REGULATOR, MARR FAMILY"/>
    <property type="match status" value="1"/>
</dbReference>
<feature type="domain" description="HTH hxlR-type" evidence="4">
    <location>
        <begin position="34"/>
        <end position="133"/>
    </location>
</feature>
<dbReference type="Proteomes" id="UP000185183">
    <property type="component" value="Unassembled WGS sequence"/>
</dbReference>
<evidence type="ECO:0000259" key="4">
    <source>
        <dbReference type="PROSITE" id="PS51118"/>
    </source>
</evidence>
<dbReference type="InterPro" id="IPR036390">
    <property type="entry name" value="WH_DNA-bd_sf"/>
</dbReference>
<dbReference type="EMBL" id="FSFA01000004">
    <property type="protein sequence ID" value="SHX61159.1"/>
    <property type="molecule type" value="Genomic_DNA"/>
</dbReference>
<name>A0A9Q7SFD1_9MYCO</name>
<evidence type="ECO:0000256" key="1">
    <source>
        <dbReference type="ARBA" id="ARBA00023015"/>
    </source>
</evidence>
<dbReference type="AlphaFoldDB" id="A0A9Q7SFD1"/>
<dbReference type="InterPro" id="IPR011991">
    <property type="entry name" value="ArsR-like_HTH"/>
</dbReference>
<keyword evidence="2" id="KW-0238">DNA-binding</keyword>
<evidence type="ECO:0000256" key="2">
    <source>
        <dbReference type="ARBA" id="ARBA00023125"/>
    </source>
</evidence>
<dbReference type="PANTHER" id="PTHR33204:SF18">
    <property type="entry name" value="TRANSCRIPTIONAL REGULATORY PROTEIN"/>
    <property type="match status" value="1"/>
</dbReference>
<dbReference type="GO" id="GO:0003677">
    <property type="term" value="F:DNA binding"/>
    <property type="evidence" value="ECO:0007669"/>
    <property type="project" value="UniProtKB-KW"/>
</dbReference>
<protein>
    <submittedName>
        <fullName evidence="5">Transcriptional regulator</fullName>
    </submittedName>
</protein>
<dbReference type="Pfam" id="PF01638">
    <property type="entry name" value="HxlR"/>
    <property type="match status" value="1"/>
</dbReference>
<proteinExistence type="predicted"/>
<organism evidence="5 6">
    <name type="scientific">Mycobacteroides abscessus subsp. bolletii</name>
    <dbReference type="NCBI Taxonomy" id="319705"/>
    <lineage>
        <taxon>Bacteria</taxon>
        <taxon>Bacillati</taxon>
        <taxon>Actinomycetota</taxon>
        <taxon>Actinomycetes</taxon>
        <taxon>Mycobacteriales</taxon>
        <taxon>Mycobacteriaceae</taxon>
        <taxon>Mycobacteroides</taxon>
        <taxon>Mycobacteroides abscessus</taxon>
    </lineage>
</organism>
<dbReference type="InterPro" id="IPR036388">
    <property type="entry name" value="WH-like_DNA-bd_sf"/>
</dbReference>
<dbReference type="CDD" id="cd00090">
    <property type="entry name" value="HTH_ARSR"/>
    <property type="match status" value="1"/>
</dbReference>
<dbReference type="PROSITE" id="PS51118">
    <property type="entry name" value="HTH_HXLR"/>
    <property type="match status" value="1"/>
</dbReference>
<evidence type="ECO:0000313" key="6">
    <source>
        <dbReference type="Proteomes" id="UP000185183"/>
    </source>
</evidence>
<dbReference type="InterPro" id="IPR001845">
    <property type="entry name" value="HTH_ArsR_DNA-bd_dom"/>
</dbReference>
<comment type="caution">
    <text evidence="5">The sequence shown here is derived from an EMBL/GenBank/DDBJ whole genome shotgun (WGS) entry which is preliminary data.</text>
</comment>